<name>A0A3M6TWU2_POCDA</name>
<feature type="compositionally biased region" description="Polar residues" evidence="1">
    <location>
        <begin position="670"/>
        <end position="679"/>
    </location>
</feature>
<evidence type="ECO:0000256" key="1">
    <source>
        <dbReference type="SAM" id="MobiDB-lite"/>
    </source>
</evidence>
<reference evidence="3 4" key="1">
    <citation type="journal article" date="2018" name="Sci. Rep.">
        <title>Comparative analysis of the Pocillopora damicornis genome highlights role of immune system in coral evolution.</title>
        <authorList>
            <person name="Cunning R."/>
            <person name="Bay R.A."/>
            <person name="Gillette P."/>
            <person name="Baker A.C."/>
            <person name="Traylor-Knowles N."/>
        </authorList>
    </citation>
    <scope>NUCLEOTIDE SEQUENCE [LARGE SCALE GENOMIC DNA]</scope>
    <source>
        <strain evidence="3">RSMAS</strain>
        <tissue evidence="3">Whole animal</tissue>
    </source>
</reference>
<feature type="compositionally biased region" description="Basic and acidic residues" evidence="1">
    <location>
        <begin position="552"/>
        <end position="561"/>
    </location>
</feature>
<dbReference type="OrthoDB" id="166212at2759"/>
<dbReference type="STRING" id="46731.A0A3M6TWU2"/>
<evidence type="ECO:0000313" key="3">
    <source>
        <dbReference type="EMBL" id="RMX45758.1"/>
    </source>
</evidence>
<dbReference type="InterPro" id="IPR000595">
    <property type="entry name" value="cNMP-bd_dom"/>
</dbReference>
<feature type="region of interest" description="Disordered" evidence="1">
    <location>
        <begin position="906"/>
        <end position="965"/>
    </location>
</feature>
<sequence length="965" mass="109234">MPTLRESGPNISVLNLPPVFNKRLFKAQAGIVLTDDTLEILQRRSTARRSAEELHVIKPVVAALKEIHKGLQFIKEALCYVVTYQKIEAGVEISKQKGESCLSCYYILSGSVEAKYDINNGSSGDPAAAEKSYDCEITYTHVAGEYLGLVSGDGREFDLPPPDSIRSVEVTEFLRVDRDRFHSSVKRVQNRYVQEIEMFIEEVAALKALPSEEKRKLVGLMARQEYSAGKVIVNQGDLPEHLFFVAKGRCQYYRSIFIDEVNRGEIVKLGQIEKGEFFGESTILDSSPCFCSVVSIGNVTCFLVNKWALKTNESIIQMLRQNRRCFFNDDDIMHYIRDSDIWQSFKRCTITSLLEMAGKYQATIDRSEMTPILSRAVEYGDAKRHYLRKPNHDDEVPGAPKKAEQLFVPPRSRRRSSAILTSSAAAVVKAVLLLRRNSKNDTESKTNFHFPAKRAFGDFNRPTLEMSKPRSAPARDRMSRSPTLGRRTKNVRTQLRNVAVRPHTKGSLFSSANETSLHAELKTTKNSSTSGKTGNEKKKHKGGKRDKKNRKVKYESKEDNNGKGPVVEGRRTNNPNVLPSVPIEKPAVQKPNVVVKEIINTGIPGRRFSPKSYRRFERSLFDVLDDSPNYDQSSSDEESVSLRSPVLSPWNVSFAASKWMSNIRQRRKSSPSSGVTEETGQPPIIVIEDWSPNEALGEKASDKTDCGQMATNRIKSPTRKTSRTPTPVLDNVTEESEEDVKKYENEPLPSQRWYTPIHEARDACKQQLIDFKKEIENLEEQRKKLKRLQKKTTEVEEEEENSDEGGKKDTEDTKTNETPDKNSSGVAPRPATGNYRHLRKQVSLSSGVAHAAVGRRRARTFTEVSDVGVITDLRESMEHQRSGDQLRRTQSLSRFRLISVSAPNTASTSQTLAATHLSQGQDSETQQWQIQQARARSSRIEKRNQLLRRKVESQEKNMKMTRHYR</sequence>
<feature type="domain" description="Cyclic nucleotide-binding" evidence="2">
    <location>
        <begin position="96"/>
        <end position="202"/>
    </location>
</feature>
<dbReference type="AlphaFoldDB" id="A0A3M6TWU2"/>
<feature type="domain" description="Cyclic nucleotide-binding" evidence="2">
    <location>
        <begin position="205"/>
        <end position="310"/>
    </location>
</feature>
<keyword evidence="4" id="KW-1185">Reference proteome</keyword>
<dbReference type="InterPro" id="IPR018490">
    <property type="entry name" value="cNMP-bd_dom_sf"/>
</dbReference>
<evidence type="ECO:0000313" key="4">
    <source>
        <dbReference type="Proteomes" id="UP000275408"/>
    </source>
</evidence>
<feature type="region of interest" description="Disordered" evidence="1">
    <location>
        <begin position="697"/>
        <end position="747"/>
    </location>
</feature>
<dbReference type="EMBL" id="RCHS01002783">
    <property type="protein sequence ID" value="RMX45758.1"/>
    <property type="molecule type" value="Genomic_DNA"/>
</dbReference>
<proteinExistence type="predicted"/>
<protein>
    <recommendedName>
        <fullName evidence="2">Cyclic nucleotide-binding domain-containing protein</fullName>
    </recommendedName>
</protein>
<feature type="compositionally biased region" description="Polar residues" evidence="1">
    <location>
        <begin position="507"/>
        <end position="516"/>
    </location>
</feature>
<feature type="compositionally biased region" description="Polar residues" evidence="1">
    <location>
        <begin position="906"/>
        <end position="935"/>
    </location>
</feature>
<dbReference type="PANTHER" id="PTHR23011:SF41">
    <property type="entry name" value="CYCLIC NUCLEOTIDE-BINDING DOMAIN-CONTAINING PROTEIN"/>
    <property type="match status" value="1"/>
</dbReference>
<feature type="compositionally biased region" description="Low complexity" evidence="1">
    <location>
        <begin position="524"/>
        <end position="533"/>
    </location>
</feature>
<gene>
    <name evidence="3" type="ORF">pdam_00004145</name>
</gene>
<dbReference type="PANTHER" id="PTHR23011">
    <property type="entry name" value="CYCLIC NUCLEOTIDE-BINDING DOMAIN CONTAINING PROTEIN"/>
    <property type="match status" value="1"/>
</dbReference>
<feature type="compositionally biased region" description="Basic and acidic residues" evidence="1">
    <location>
        <begin position="804"/>
        <end position="820"/>
    </location>
</feature>
<dbReference type="Gene3D" id="2.60.120.10">
    <property type="entry name" value="Jelly Rolls"/>
    <property type="match status" value="2"/>
</dbReference>
<accession>A0A3M6TWU2</accession>
<comment type="caution">
    <text evidence="3">The sequence shown here is derived from an EMBL/GenBank/DDBJ whole genome shotgun (WGS) entry which is preliminary data.</text>
</comment>
<dbReference type="Proteomes" id="UP000275408">
    <property type="component" value="Unassembled WGS sequence"/>
</dbReference>
<feature type="compositionally biased region" description="Basic residues" evidence="1">
    <location>
        <begin position="537"/>
        <end position="551"/>
    </location>
</feature>
<dbReference type="SMART" id="SM00100">
    <property type="entry name" value="cNMP"/>
    <property type="match status" value="1"/>
</dbReference>
<dbReference type="SUPFAM" id="SSF51206">
    <property type="entry name" value="cAMP-binding domain-like"/>
    <property type="match status" value="2"/>
</dbReference>
<evidence type="ECO:0000259" key="2">
    <source>
        <dbReference type="PROSITE" id="PS50042"/>
    </source>
</evidence>
<feature type="compositionally biased region" description="Basic and acidic residues" evidence="1">
    <location>
        <begin position="938"/>
        <end position="958"/>
    </location>
</feature>
<dbReference type="Pfam" id="PF00027">
    <property type="entry name" value="cNMP_binding"/>
    <property type="match status" value="1"/>
</dbReference>
<dbReference type="PROSITE" id="PS50042">
    <property type="entry name" value="CNMP_BINDING_3"/>
    <property type="match status" value="2"/>
</dbReference>
<dbReference type="InterPro" id="IPR014710">
    <property type="entry name" value="RmlC-like_jellyroll"/>
</dbReference>
<dbReference type="CDD" id="cd00038">
    <property type="entry name" value="CAP_ED"/>
    <property type="match status" value="1"/>
</dbReference>
<feature type="region of interest" description="Disordered" evidence="1">
    <location>
        <begin position="460"/>
        <end position="582"/>
    </location>
</feature>
<organism evidence="3 4">
    <name type="scientific">Pocillopora damicornis</name>
    <name type="common">Cauliflower coral</name>
    <name type="synonym">Millepora damicornis</name>
    <dbReference type="NCBI Taxonomy" id="46731"/>
    <lineage>
        <taxon>Eukaryota</taxon>
        <taxon>Metazoa</taxon>
        <taxon>Cnidaria</taxon>
        <taxon>Anthozoa</taxon>
        <taxon>Hexacorallia</taxon>
        <taxon>Scleractinia</taxon>
        <taxon>Astrocoeniina</taxon>
        <taxon>Pocilloporidae</taxon>
        <taxon>Pocillopora</taxon>
    </lineage>
</organism>
<feature type="region of interest" description="Disordered" evidence="1">
    <location>
        <begin position="786"/>
        <end position="851"/>
    </location>
</feature>
<feature type="region of interest" description="Disordered" evidence="1">
    <location>
        <begin position="661"/>
        <end position="684"/>
    </location>
</feature>